<keyword evidence="3" id="KW-1185">Reference proteome</keyword>
<feature type="region of interest" description="Disordered" evidence="1">
    <location>
        <begin position="1"/>
        <end position="37"/>
    </location>
</feature>
<evidence type="ECO:0000256" key="1">
    <source>
        <dbReference type="SAM" id="MobiDB-lite"/>
    </source>
</evidence>
<feature type="compositionally biased region" description="Basic residues" evidence="1">
    <location>
        <begin position="64"/>
        <end position="98"/>
    </location>
</feature>
<sequence length="122" mass="15026">MLPRRLPRVMRGLRRGRHLRPHHRLRGRGSTRARHPTRLLWLPPRRRCRSNPRSAVSMGVALGRMHRRRRRRRRRPTRRRAHLPRRPTNGCRRRRSDRRPRNGAWRLARVGSRRPPRRPCRR</sequence>
<evidence type="ECO:0000313" key="2">
    <source>
        <dbReference type="EMBL" id="OSX68676.1"/>
    </source>
</evidence>
<dbReference type="EMBL" id="KV920213">
    <property type="protein sequence ID" value="OSX68676.1"/>
    <property type="molecule type" value="Genomic_DNA"/>
</dbReference>
<protein>
    <submittedName>
        <fullName evidence="2">Uncharacterized protein</fullName>
    </submittedName>
</protein>
<feature type="region of interest" description="Disordered" evidence="1">
    <location>
        <begin position="49"/>
        <end position="122"/>
    </location>
</feature>
<dbReference type="Proteomes" id="UP000218209">
    <property type="component" value="Unassembled WGS sequence"/>
</dbReference>
<evidence type="ECO:0000313" key="3">
    <source>
        <dbReference type="Proteomes" id="UP000218209"/>
    </source>
</evidence>
<gene>
    <name evidence="2" type="ORF">BU14_2403s0001</name>
</gene>
<organism evidence="2 3">
    <name type="scientific">Porphyra umbilicalis</name>
    <name type="common">Purple laver</name>
    <name type="synonym">Red alga</name>
    <dbReference type="NCBI Taxonomy" id="2786"/>
    <lineage>
        <taxon>Eukaryota</taxon>
        <taxon>Rhodophyta</taxon>
        <taxon>Bangiophyceae</taxon>
        <taxon>Bangiales</taxon>
        <taxon>Bangiaceae</taxon>
        <taxon>Porphyra</taxon>
    </lineage>
</organism>
<accession>A0A1X6NJM4</accession>
<feature type="compositionally biased region" description="Basic residues" evidence="1">
    <location>
        <begin position="111"/>
        <end position="122"/>
    </location>
</feature>
<dbReference type="AlphaFoldDB" id="A0A1X6NJM4"/>
<name>A0A1X6NJM4_PORUM</name>
<proteinExistence type="predicted"/>
<reference evidence="2 3" key="1">
    <citation type="submission" date="2017-03" db="EMBL/GenBank/DDBJ databases">
        <title>WGS assembly of Porphyra umbilicalis.</title>
        <authorList>
            <person name="Brawley S.H."/>
            <person name="Blouin N.A."/>
            <person name="Ficko-Blean E."/>
            <person name="Wheeler G.L."/>
            <person name="Lohr M."/>
            <person name="Goodson H.V."/>
            <person name="Jenkins J.W."/>
            <person name="Blaby-Haas C.E."/>
            <person name="Helliwell K.E."/>
            <person name="Chan C."/>
            <person name="Marriage T."/>
            <person name="Bhattacharya D."/>
            <person name="Klein A.S."/>
            <person name="Badis Y."/>
            <person name="Brodie J."/>
            <person name="Cao Y."/>
            <person name="Collen J."/>
            <person name="Dittami S.M."/>
            <person name="Gachon C.M."/>
            <person name="Green B.R."/>
            <person name="Karpowicz S."/>
            <person name="Kim J.W."/>
            <person name="Kudahl U."/>
            <person name="Lin S."/>
            <person name="Michel G."/>
            <person name="Mittag M."/>
            <person name="Olson B.J."/>
            <person name="Pangilinan J."/>
            <person name="Peng Y."/>
            <person name="Qiu H."/>
            <person name="Shu S."/>
            <person name="Singer J.T."/>
            <person name="Smith A.G."/>
            <person name="Sprecher B.N."/>
            <person name="Wagner V."/>
            <person name="Wang W."/>
            <person name="Wang Z.-Y."/>
            <person name="Yan J."/>
            <person name="Yarish C."/>
            <person name="Zoeuner-Riek S."/>
            <person name="Zhuang Y."/>
            <person name="Zou Y."/>
            <person name="Lindquist E.A."/>
            <person name="Grimwood J."/>
            <person name="Barry K."/>
            <person name="Rokhsar D.S."/>
            <person name="Schmutz J."/>
            <person name="Stiller J.W."/>
            <person name="Grossman A.R."/>
            <person name="Prochnik S.E."/>
        </authorList>
    </citation>
    <scope>NUCLEOTIDE SEQUENCE [LARGE SCALE GENOMIC DNA]</scope>
    <source>
        <strain evidence="2">4086291</strain>
    </source>
</reference>